<dbReference type="KEGG" id="aco:Amico_1575"/>
<dbReference type="SUPFAM" id="SSF52540">
    <property type="entry name" value="P-loop containing nucleoside triphosphate hydrolases"/>
    <property type="match status" value="1"/>
</dbReference>
<evidence type="ECO:0000256" key="1">
    <source>
        <dbReference type="ARBA" id="ARBA00022448"/>
    </source>
</evidence>
<evidence type="ECO:0000256" key="5">
    <source>
        <dbReference type="ARBA" id="ARBA00022967"/>
    </source>
</evidence>
<dbReference type="InterPro" id="IPR027417">
    <property type="entry name" value="P-loop_NTPase"/>
</dbReference>
<dbReference type="PANTHER" id="PTHR43875:SF15">
    <property type="entry name" value="TREHALOSE IMPORT ATP-BINDING PROTEIN SUGC"/>
    <property type="match status" value="1"/>
</dbReference>
<dbReference type="SUPFAM" id="SSF50331">
    <property type="entry name" value="MOP-like"/>
    <property type="match status" value="1"/>
</dbReference>
<evidence type="ECO:0000313" key="8">
    <source>
        <dbReference type="EMBL" id="ADE57691.1"/>
    </source>
</evidence>
<dbReference type="GO" id="GO:0005524">
    <property type="term" value="F:ATP binding"/>
    <property type="evidence" value="ECO:0007669"/>
    <property type="project" value="UniProtKB-KW"/>
</dbReference>
<dbReference type="PROSITE" id="PS50893">
    <property type="entry name" value="ABC_TRANSPORTER_2"/>
    <property type="match status" value="1"/>
</dbReference>
<dbReference type="RefSeq" id="WP_013048954.1">
    <property type="nucleotide sequence ID" value="NC_014011.1"/>
</dbReference>
<dbReference type="InterPro" id="IPR047641">
    <property type="entry name" value="ABC_transpr_MalK/UgpC-like"/>
</dbReference>
<dbReference type="PANTHER" id="PTHR43875">
    <property type="entry name" value="MALTODEXTRIN IMPORT ATP-BINDING PROTEIN MSMX"/>
    <property type="match status" value="1"/>
</dbReference>
<keyword evidence="5" id="KW-1278">Translocase</keyword>
<dbReference type="OrthoDB" id="9802264at2"/>
<keyword evidence="6" id="KW-0472">Membrane</keyword>
<evidence type="ECO:0000256" key="3">
    <source>
        <dbReference type="ARBA" id="ARBA00022741"/>
    </source>
</evidence>
<dbReference type="Proteomes" id="UP000002366">
    <property type="component" value="Chromosome"/>
</dbReference>
<keyword evidence="3" id="KW-0547">Nucleotide-binding</keyword>
<dbReference type="STRING" id="572547.Amico_1575"/>
<dbReference type="InterPro" id="IPR008995">
    <property type="entry name" value="Mo/tungstate-bd_C_term_dom"/>
</dbReference>
<organism evidence="8 9">
    <name type="scientific">Aminobacterium colombiense (strain DSM 12261 / ALA-1)</name>
    <dbReference type="NCBI Taxonomy" id="572547"/>
    <lineage>
        <taxon>Bacteria</taxon>
        <taxon>Thermotogati</taxon>
        <taxon>Synergistota</taxon>
        <taxon>Synergistia</taxon>
        <taxon>Synergistales</taxon>
        <taxon>Aminobacteriaceae</taxon>
        <taxon>Aminobacterium</taxon>
    </lineage>
</organism>
<dbReference type="SMART" id="SM00382">
    <property type="entry name" value="AAA"/>
    <property type="match status" value="1"/>
</dbReference>
<dbReference type="GO" id="GO:0016887">
    <property type="term" value="F:ATP hydrolysis activity"/>
    <property type="evidence" value="ECO:0007669"/>
    <property type="project" value="InterPro"/>
</dbReference>
<dbReference type="FunFam" id="3.40.50.300:FF:000042">
    <property type="entry name" value="Maltose/maltodextrin ABC transporter, ATP-binding protein"/>
    <property type="match status" value="1"/>
</dbReference>
<dbReference type="eggNOG" id="COG3842">
    <property type="taxonomic scope" value="Bacteria"/>
</dbReference>
<proteinExistence type="predicted"/>
<reference evidence="8 9" key="1">
    <citation type="journal article" date="2010" name="Stand. Genomic Sci.">
        <title>Complete genome sequence of Aminobacterium colombiense type strain (ALA-1).</title>
        <authorList>
            <person name="Chertkov O."/>
            <person name="Sikorski J."/>
            <person name="Brambilla E."/>
            <person name="Lapidus A."/>
            <person name="Copeland A."/>
            <person name="Glavina Del Rio T."/>
            <person name="Nolan M."/>
            <person name="Lucas S."/>
            <person name="Tice H."/>
            <person name="Cheng J.F."/>
            <person name="Han C."/>
            <person name="Detter J.C."/>
            <person name="Bruce D."/>
            <person name="Tapia R."/>
            <person name="Goodwin L."/>
            <person name="Pitluck S."/>
            <person name="Liolios K."/>
            <person name="Ivanova N."/>
            <person name="Mavromatis K."/>
            <person name="Ovchinnikova G."/>
            <person name="Pati A."/>
            <person name="Chen A."/>
            <person name="Palaniappan K."/>
            <person name="Land M."/>
            <person name="Hauser L."/>
            <person name="Chang Y.J."/>
            <person name="Jeffries C.D."/>
            <person name="Spring S."/>
            <person name="Rohde M."/>
            <person name="Goker M."/>
            <person name="Bristow J."/>
            <person name="Eisen J.A."/>
            <person name="Markowitz V."/>
            <person name="Hugenholtz P."/>
            <person name="Kyrpides N.C."/>
            <person name="Klenk H.P."/>
        </authorList>
    </citation>
    <scope>NUCLEOTIDE SEQUENCE [LARGE SCALE GENOMIC DNA]</scope>
    <source>
        <strain evidence="9">DSM 12261 / ALA-1</strain>
    </source>
</reference>
<keyword evidence="4" id="KW-0067">ATP-binding</keyword>
<gene>
    <name evidence="8" type="ordered locus">Amico_1575</name>
</gene>
<accession>D5EGK9</accession>
<dbReference type="HOGENOM" id="CLU_000604_1_1_0"/>
<evidence type="ECO:0000259" key="7">
    <source>
        <dbReference type="PROSITE" id="PS50893"/>
    </source>
</evidence>
<evidence type="ECO:0000313" key="9">
    <source>
        <dbReference type="Proteomes" id="UP000002366"/>
    </source>
</evidence>
<name>D5EGK9_AMICL</name>
<evidence type="ECO:0000256" key="2">
    <source>
        <dbReference type="ARBA" id="ARBA00022475"/>
    </source>
</evidence>
<feature type="domain" description="ABC transporter" evidence="7">
    <location>
        <begin position="3"/>
        <end position="240"/>
    </location>
</feature>
<evidence type="ECO:0000256" key="4">
    <source>
        <dbReference type="ARBA" id="ARBA00022840"/>
    </source>
</evidence>
<dbReference type="InterPro" id="IPR013611">
    <property type="entry name" value="Transp-assoc_OB_typ2"/>
</dbReference>
<sequence length="370" mass="41788">MELYIKKIVKDFGSYDDPSNRVRAVDRVDLHVKEGELITLLGPSGCGKTTLLRMIAGFEDPTEGDVFFGDRRVNDVAPNHRNATMVFQSYAIFPHLNVYENIAFGLRLKKMEESKIREKMEGVIDLVGLTGLESRQPSQLSGGQQQRVALARAIIMEPALLLFDEPLSNLDAKLREQMRIEIRHLQKRLGITSVYVTHDQAEAMSISDRVVVMNKGRIEQVGTPIELYARPSNSFVAAFIGKVNFMPAKIEDKKHVRIGSSLLDVMAIPEACHVGDIVIATLRPEAIEIDNIKSDDVHHGEGRILRRTFLGTIIEYEIEVHNTVFHDHLIVHTVNPITQTLFEVEEEVFIRFKEEAIHLLDESASSFSHK</sequence>
<protein>
    <submittedName>
        <fullName evidence="8">ABC transporter related protein</fullName>
    </submittedName>
</protein>
<dbReference type="InterPro" id="IPR003439">
    <property type="entry name" value="ABC_transporter-like_ATP-bd"/>
</dbReference>
<dbReference type="GO" id="GO:0140359">
    <property type="term" value="F:ABC-type transporter activity"/>
    <property type="evidence" value="ECO:0007669"/>
    <property type="project" value="UniProtKB-ARBA"/>
</dbReference>
<keyword evidence="9" id="KW-1185">Reference proteome</keyword>
<dbReference type="Pfam" id="PF08402">
    <property type="entry name" value="TOBE_2"/>
    <property type="match status" value="1"/>
</dbReference>
<dbReference type="PROSITE" id="PS00211">
    <property type="entry name" value="ABC_TRANSPORTER_1"/>
    <property type="match status" value="1"/>
</dbReference>
<keyword evidence="1" id="KW-0813">Transport</keyword>
<dbReference type="Pfam" id="PF00005">
    <property type="entry name" value="ABC_tran"/>
    <property type="match status" value="1"/>
</dbReference>
<dbReference type="Gene3D" id="2.40.50.100">
    <property type="match status" value="1"/>
</dbReference>
<dbReference type="InterPro" id="IPR003593">
    <property type="entry name" value="AAA+_ATPase"/>
</dbReference>
<dbReference type="Gene3D" id="3.40.50.300">
    <property type="entry name" value="P-loop containing nucleotide triphosphate hydrolases"/>
    <property type="match status" value="1"/>
</dbReference>
<evidence type="ECO:0000256" key="6">
    <source>
        <dbReference type="ARBA" id="ARBA00023136"/>
    </source>
</evidence>
<dbReference type="GO" id="GO:0055052">
    <property type="term" value="C:ATP-binding cassette (ABC) transporter complex, substrate-binding subunit-containing"/>
    <property type="evidence" value="ECO:0007669"/>
    <property type="project" value="TreeGrafter"/>
</dbReference>
<dbReference type="AlphaFoldDB" id="D5EGK9"/>
<dbReference type="EMBL" id="CP001997">
    <property type="protein sequence ID" value="ADE57691.1"/>
    <property type="molecule type" value="Genomic_DNA"/>
</dbReference>
<dbReference type="InterPro" id="IPR017871">
    <property type="entry name" value="ABC_transporter-like_CS"/>
</dbReference>
<keyword evidence="2" id="KW-1003">Cell membrane</keyword>